<dbReference type="InterPro" id="IPR019052">
    <property type="entry name" value="DUF2383"/>
</dbReference>
<dbReference type="PIRSF" id="PIRSF029477">
    <property type="entry name" value="UCP029477"/>
    <property type="match status" value="1"/>
</dbReference>
<dbReference type="Pfam" id="PF09537">
    <property type="entry name" value="DUF2383"/>
    <property type="match status" value="1"/>
</dbReference>
<dbReference type="InterPro" id="IPR009078">
    <property type="entry name" value="Ferritin-like_SF"/>
</dbReference>
<gene>
    <name evidence="2" type="ORF">LX97_01794</name>
</gene>
<protein>
    <submittedName>
        <fullName evidence="2">Uncharacterized protein (TIGR02284 family)</fullName>
    </submittedName>
</protein>
<accession>A0ABX5PZ39</accession>
<dbReference type="Gene3D" id="1.20.1260.10">
    <property type="match status" value="1"/>
</dbReference>
<evidence type="ECO:0000313" key="3">
    <source>
        <dbReference type="Proteomes" id="UP000248584"/>
    </source>
</evidence>
<evidence type="ECO:0000313" key="2">
    <source>
        <dbReference type="EMBL" id="PZX41015.1"/>
    </source>
</evidence>
<dbReference type="NCBIfam" id="TIGR02284">
    <property type="entry name" value="PA2169 family four-helix-bundle protein"/>
    <property type="match status" value="1"/>
</dbReference>
<feature type="domain" description="DUF2383" evidence="1">
    <location>
        <begin position="16"/>
        <end position="124"/>
    </location>
</feature>
<dbReference type="Proteomes" id="UP000248584">
    <property type="component" value="Unassembled WGS sequence"/>
</dbReference>
<dbReference type="InterPro" id="IPR011971">
    <property type="entry name" value="CHP02284"/>
</dbReference>
<reference evidence="2 3" key="1">
    <citation type="submission" date="2018-06" db="EMBL/GenBank/DDBJ databases">
        <title>Genomic Encyclopedia of Archaeal and Bacterial Type Strains, Phase II (KMG-II): from individual species to whole genera.</title>
        <authorList>
            <person name="Goeker M."/>
        </authorList>
    </citation>
    <scope>NUCLEOTIDE SEQUENCE [LARGE SCALE GENOMIC DNA]</scope>
    <source>
        <strain evidence="2 3">DSM 17205</strain>
    </source>
</reference>
<name>A0ABX5PZ39_9FLAO</name>
<dbReference type="InterPro" id="IPR016920">
    <property type="entry name" value="UCP029477"/>
</dbReference>
<dbReference type="SUPFAM" id="SSF47240">
    <property type="entry name" value="Ferritin-like"/>
    <property type="match status" value="1"/>
</dbReference>
<sequence length="158" mass="17869">METTREGAKQIAHDETVSALNQLLEKNYDAEQGYKNALLDAKNDKLKTYFKRQAASRSQNANELDKAIRDLNATPVQSGSTQATVHRTWMDFKTAIAGKDDEAVLEECIRGDKAAVSEYKEVLENQNYLNETKDLVRYQLNGIQNTLDTIKKLEDIVD</sequence>
<organism evidence="2 3">
    <name type="scientific">Nonlabens dokdonensis</name>
    <dbReference type="NCBI Taxonomy" id="328515"/>
    <lineage>
        <taxon>Bacteria</taxon>
        <taxon>Pseudomonadati</taxon>
        <taxon>Bacteroidota</taxon>
        <taxon>Flavobacteriia</taxon>
        <taxon>Flavobacteriales</taxon>
        <taxon>Flavobacteriaceae</taxon>
        <taxon>Nonlabens</taxon>
    </lineage>
</organism>
<comment type="caution">
    <text evidence="2">The sequence shown here is derived from an EMBL/GenBank/DDBJ whole genome shotgun (WGS) entry which is preliminary data.</text>
</comment>
<proteinExistence type="predicted"/>
<evidence type="ECO:0000259" key="1">
    <source>
        <dbReference type="Pfam" id="PF09537"/>
    </source>
</evidence>
<dbReference type="EMBL" id="QKZR01000002">
    <property type="protein sequence ID" value="PZX41015.1"/>
    <property type="molecule type" value="Genomic_DNA"/>
</dbReference>
<dbReference type="InterPro" id="IPR012347">
    <property type="entry name" value="Ferritin-like"/>
</dbReference>
<keyword evidence="3" id="KW-1185">Reference proteome</keyword>
<dbReference type="RefSeq" id="WP_015362551.1">
    <property type="nucleotide sequence ID" value="NZ_QKZR01000002.1"/>
</dbReference>